<protein>
    <submittedName>
        <fullName evidence="2">Uncharacterized protein</fullName>
    </submittedName>
</protein>
<keyword evidence="1" id="KW-0175">Coiled coil</keyword>
<reference evidence="3" key="1">
    <citation type="submission" date="2016-06" db="EMBL/GenBank/DDBJ databases">
        <authorList>
            <person name="Rodrigo-Torres L."/>
            <person name="Arahal D.R."/>
        </authorList>
    </citation>
    <scope>NUCLEOTIDE SEQUENCE [LARGE SCALE GENOMIC DNA]</scope>
    <source>
        <strain evidence="3">CECT 7224</strain>
    </source>
</reference>
<gene>
    <name evidence="2" type="ORF">VCE7224_00700</name>
</gene>
<dbReference type="EMBL" id="FLQZ01000013">
    <property type="protein sequence ID" value="SBT11964.1"/>
    <property type="molecule type" value="Genomic_DNA"/>
</dbReference>
<evidence type="ECO:0000313" key="3">
    <source>
        <dbReference type="Proteomes" id="UP000092819"/>
    </source>
</evidence>
<accession>A0A1C3J9Z2</accession>
<organism evidence="2 3">
    <name type="scientific">Vibrio celticus</name>
    <dbReference type="NCBI Taxonomy" id="446372"/>
    <lineage>
        <taxon>Bacteria</taxon>
        <taxon>Pseudomonadati</taxon>
        <taxon>Pseudomonadota</taxon>
        <taxon>Gammaproteobacteria</taxon>
        <taxon>Vibrionales</taxon>
        <taxon>Vibrionaceae</taxon>
        <taxon>Vibrio</taxon>
    </lineage>
</organism>
<dbReference type="Proteomes" id="UP000092819">
    <property type="component" value="Unassembled WGS sequence"/>
</dbReference>
<keyword evidence="3" id="KW-1185">Reference proteome</keyword>
<dbReference type="AlphaFoldDB" id="A0A1C3J9Z2"/>
<dbReference type="RefSeq" id="WP_065675577.1">
    <property type="nucleotide sequence ID" value="NZ_AP025463.1"/>
</dbReference>
<proteinExistence type="predicted"/>
<feature type="coiled-coil region" evidence="1">
    <location>
        <begin position="108"/>
        <end position="152"/>
    </location>
</feature>
<evidence type="ECO:0000256" key="1">
    <source>
        <dbReference type="SAM" id="Coils"/>
    </source>
</evidence>
<name>A0A1C3J9Z2_9VIBR</name>
<evidence type="ECO:0000313" key="2">
    <source>
        <dbReference type="EMBL" id="SBT11964.1"/>
    </source>
</evidence>
<sequence>MRYKFKGSVGKQELLEKLAEVLNSLEDAGVNEFQGVNLYFNPCISGVKVIPHLNGIQCDLTSDSTRQHMETTTDVKGKKTISYIAGVKGYDMNLDGRIPYKPVITLPTAQELKEREEAQRKLEREAMERSFAEAAEKRKLKQEAELAEKKLAQGCITVLREKLGLSEDEFKHERSSDGWIKTEKGIAKYDDEICESKVYRISMKIKDSKSKKVYLFSEASILLYEGVH</sequence>